<dbReference type="AlphaFoldDB" id="D8S784"/>
<dbReference type="Gramene" id="EFJ19711">
    <property type="protein sequence ID" value="EFJ19711"/>
    <property type="gene ID" value="SELMODRAFT_418919"/>
</dbReference>
<dbReference type="InParanoid" id="D8S784"/>
<dbReference type="HOGENOM" id="CLU_1605524_0_0_1"/>
<proteinExistence type="predicted"/>
<organism evidence="2">
    <name type="scientific">Selaginella moellendorffii</name>
    <name type="common">Spikemoss</name>
    <dbReference type="NCBI Taxonomy" id="88036"/>
    <lineage>
        <taxon>Eukaryota</taxon>
        <taxon>Viridiplantae</taxon>
        <taxon>Streptophyta</taxon>
        <taxon>Embryophyta</taxon>
        <taxon>Tracheophyta</taxon>
        <taxon>Lycopodiopsida</taxon>
        <taxon>Selaginellales</taxon>
        <taxon>Selaginellaceae</taxon>
        <taxon>Selaginella</taxon>
    </lineage>
</organism>
<dbReference type="EMBL" id="GL377605">
    <property type="protein sequence ID" value="EFJ19711.1"/>
    <property type="molecule type" value="Genomic_DNA"/>
</dbReference>
<dbReference type="Proteomes" id="UP000001514">
    <property type="component" value="Unassembled WGS sequence"/>
</dbReference>
<name>D8S784_SELML</name>
<evidence type="ECO:0000313" key="1">
    <source>
        <dbReference type="EMBL" id="EFJ19711.1"/>
    </source>
</evidence>
<evidence type="ECO:0000313" key="2">
    <source>
        <dbReference type="Proteomes" id="UP000001514"/>
    </source>
</evidence>
<gene>
    <name evidence="1" type="ORF">SELMODRAFT_418919</name>
</gene>
<dbReference type="KEGG" id="smo:SELMODRAFT_418919"/>
<accession>D8S784</accession>
<sequence>MVRRLLDEGFAYTALEFLDETCEEETFRRALAYPFVREPPKFLYSMDTMKALGYKREMLLWTASEEIFRKMVEEHSNATAKRHVYEHVLERSSCWEFKRFVGLEAKAKGVKIQAKYVFSGMRYDKALSLALEICDEGQAYQAALDCTIGPESIVSVLKQAVEAGWQ</sequence>
<protein>
    <submittedName>
        <fullName evidence="1">Uncharacterized protein</fullName>
    </submittedName>
</protein>
<reference evidence="1 2" key="1">
    <citation type="journal article" date="2011" name="Science">
        <title>The Selaginella genome identifies genetic changes associated with the evolution of vascular plants.</title>
        <authorList>
            <person name="Banks J.A."/>
            <person name="Nishiyama T."/>
            <person name="Hasebe M."/>
            <person name="Bowman J.L."/>
            <person name="Gribskov M."/>
            <person name="dePamphilis C."/>
            <person name="Albert V.A."/>
            <person name="Aono N."/>
            <person name="Aoyama T."/>
            <person name="Ambrose B.A."/>
            <person name="Ashton N.W."/>
            <person name="Axtell M.J."/>
            <person name="Barker E."/>
            <person name="Barker M.S."/>
            <person name="Bennetzen J.L."/>
            <person name="Bonawitz N.D."/>
            <person name="Chapple C."/>
            <person name="Cheng C."/>
            <person name="Correa L.G."/>
            <person name="Dacre M."/>
            <person name="DeBarry J."/>
            <person name="Dreyer I."/>
            <person name="Elias M."/>
            <person name="Engstrom E.M."/>
            <person name="Estelle M."/>
            <person name="Feng L."/>
            <person name="Finet C."/>
            <person name="Floyd S.K."/>
            <person name="Frommer W.B."/>
            <person name="Fujita T."/>
            <person name="Gramzow L."/>
            <person name="Gutensohn M."/>
            <person name="Harholt J."/>
            <person name="Hattori M."/>
            <person name="Heyl A."/>
            <person name="Hirai T."/>
            <person name="Hiwatashi Y."/>
            <person name="Ishikawa M."/>
            <person name="Iwata M."/>
            <person name="Karol K.G."/>
            <person name="Koehler B."/>
            <person name="Kolukisaoglu U."/>
            <person name="Kubo M."/>
            <person name="Kurata T."/>
            <person name="Lalonde S."/>
            <person name="Li K."/>
            <person name="Li Y."/>
            <person name="Litt A."/>
            <person name="Lyons E."/>
            <person name="Manning G."/>
            <person name="Maruyama T."/>
            <person name="Michael T.P."/>
            <person name="Mikami K."/>
            <person name="Miyazaki S."/>
            <person name="Morinaga S."/>
            <person name="Murata T."/>
            <person name="Mueller-Roeber B."/>
            <person name="Nelson D.R."/>
            <person name="Obara M."/>
            <person name="Oguri Y."/>
            <person name="Olmstead R.G."/>
            <person name="Onodera N."/>
            <person name="Petersen B.L."/>
            <person name="Pils B."/>
            <person name="Prigge M."/>
            <person name="Rensing S.A."/>
            <person name="Riano-Pachon D.M."/>
            <person name="Roberts A.W."/>
            <person name="Sato Y."/>
            <person name="Scheller H.V."/>
            <person name="Schulz B."/>
            <person name="Schulz C."/>
            <person name="Shakirov E.V."/>
            <person name="Shibagaki N."/>
            <person name="Shinohara N."/>
            <person name="Shippen D.E."/>
            <person name="Soerensen I."/>
            <person name="Sotooka R."/>
            <person name="Sugimoto N."/>
            <person name="Sugita M."/>
            <person name="Sumikawa N."/>
            <person name="Tanurdzic M."/>
            <person name="Theissen G."/>
            <person name="Ulvskov P."/>
            <person name="Wakazuki S."/>
            <person name="Weng J.K."/>
            <person name="Willats W.W."/>
            <person name="Wipf D."/>
            <person name="Wolf P.G."/>
            <person name="Yang L."/>
            <person name="Zimmer A.D."/>
            <person name="Zhu Q."/>
            <person name="Mitros T."/>
            <person name="Hellsten U."/>
            <person name="Loque D."/>
            <person name="Otillar R."/>
            <person name="Salamov A."/>
            <person name="Schmutz J."/>
            <person name="Shapiro H."/>
            <person name="Lindquist E."/>
            <person name="Lucas S."/>
            <person name="Rokhsar D."/>
            <person name="Grigoriev I.V."/>
        </authorList>
    </citation>
    <scope>NUCLEOTIDE SEQUENCE [LARGE SCALE GENOMIC DNA]</scope>
</reference>
<keyword evidence="2" id="KW-1185">Reference proteome</keyword>